<evidence type="ECO:0000259" key="2">
    <source>
        <dbReference type="PROSITE" id="PS50093"/>
    </source>
</evidence>
<dbReference type="eggNOG" id="COG3291">
    <property type="taxonomic scope" value="Bacteria"/>
</dbReference>
<dbReference type="SUPFAM" id="SSF49299">
    <property type="entry name" value="PKD domain"/>
    <property type="match status" value="1"/>
</dbReference>
<dbReference type="Gene3D" id="2.60.40.10">
    <property type="entry name" value="Immunoglobulins"/>
    <property type="match status" value="1"/>
</dbReference>
<proteinExistence type="predicted"/>
<organism evidence="3 4">
    <name type="scientific">Fluviicola taffensis (strain DSM 16823 / NCIMB 13979 / RW262)</name>
    <dbReference type="NCBI Taxonomy" id="755732"/>
    <lineage>
        <taxon>Bacteria</taxon>
        <taxon>Pseudomonadati</taxon>
        <taxon>Bacteroidota</taxon>
        <taxon>Flavobacteriia</taxon>
        <taxon>Flavobacteriales</taxon>
        <taxon>Crocinitomicaceae</taxon>
        <taxon>Fluviicola</taxon>
    </lineage>
</organism>
<dbReference type="STRING" id="755732.Fluta_3743"/>
<dbReference type="PROSITE" id="PS51257">
    <property type="entry name" value="PROKAR_LIPOPROTEIN"/>
    <property type="match status" value="1"/>
</dbReference>
<gene>
    <name evidence="3" type="ordered locus">Fluta_3743</name>
</gene>
<sequence length="111" mass="12266" precursor="true">MKNCFYILTTMILVLSSCAKPTEACFDFSPTNITTSTSVTFNATCTKHGGYSYEWNFGDGTPDTTLLGEPTVTHIFSSSGTYVITLKAGRKDGVVWKENNKYITKRTLTVQ</sequence>
<evidence type="ECO:0000313" key="3">
    <source>
        <dbReference type="EMBL" id="AEA45710.1"/>
    </source>
</evidence>
<dbReference type="SMART" id="SM00089">
    <property type="entry name" value="PKD"/>
    <property type="match status" value="1"/>
</dbReference>
<feature type="signal peptide" evidence="1">
    <location>
        <begin position="1"/>
        <end position="19"/>
    </location>
</feature>
<dbReference type="AlphaFoldDB" id="F2IFJ6"/>
<dbReference type="InterPro" id="IPR000601">
    <property type="entry name" value="PKD_dom"/>
</dbReference>
<dbReference type="RefSeq" id="WP_013688470.1">
    <property type="nucleotide sequence ID" value="NC_015321.1"/>
</dbReference>
<accession>F2IFJ6</accession>
<reference evidence="4" key="2">
    <citation type="submission" date="2011-02" db="EMBL/GenBank/DDBJ databases">
        <title>The complete genome of Fluviicola taffensis DSM 16823.</title>
        <authorList>
            <consortium name="US DOE Joint Genome Institute (JGI-PGF)"/>
            <person name="Lucas S."/>
            <person name="Copeland A."/>
            <person name="Lapidus A."/>
            <person name="Bruce D."/>
            <person name="Goodwin L."/>
            <person name="Pitluck S."/>
            <person name="Kyrpides N."/>
            <person name="Mavromatis K."/>
            <person name="Ivanova N."/>
            <person name="Mikhailova N."/>
            <person name="Pagani I."/>
            <person name="Chertkov O."/>
            <person name="Detter J.C."/>
            <person name="Han C."/>
            <person name="Tapia R."/>
            <person name="Land M."/>
            <person name="Hauser L."/>
            <person name="Markowitz V."/>
            <person name="Cheng J.-F."/>
            <person name="Hugenholtz P."/>
            <person name="Woyke T."/>
            <person name="Wu D."/>
            <person name="Tindall B."/>
            <person name="Pomrenke H.G."/>
            <person name="Brambilla E."/>
            <person name="Klenk H.-P."/>
            <person name="Eisen J.A."/>
        </authorList>
    </citation>
    <scope>NUCLEOTIDE SEQUENCE [LARGE SCALE GENOMIC DNA]</scope>
    <source>
        <strain evidence="4">DSM 16823 / RW262 / RW262</strain>
    </source>
</reference>
<dbReference type="HOGENOM" id="CLU_2154635_0_0_10"/>
<dbReference type="CDD" id="cd00146">
    <property type="entry name" value="PKD"/>
    <property type="match status" value="1"/>
</dbReference>
<dbReference type="OrthoDB" id="1363152at2"/>
<dbReference type="Pfam" id="PF00801">
    <property type="entry name" value="PKD"/>
    <property type="match status" value="1"/>
</dbReference>
<dbReference type="EMBL" id="CP002542">
    <property type="protein sequence ID" value="AEA45710.1"/>
    <property type="molecule type" value="Genomic_DNA"/>
</dbReference>
<dbReference type="Proteomes" id="UP000007463">
    <property type="component" value="Chromosome"/>
</dbReference>
<name>F2IFJ6_FLUTR</name>
<reference evidence="3 4" key="1">
    <citation type="journal article" date="2011" name="Stand. Genomic Sci.">
        <title>Complete genome sequence of the gliding freshwater bacterium Fluviicola taffensis type strain (RW262).</title>
        <authorList>
            <person name="Woyke T."/>
            <person name="Chertkov O."/>
            <person name="Lapidus A."/>
            <person name="Nolan M."/>
            <person name="Lucas S."/>
            <person name="Del Rio T.G."/>
            <person name="Tice H."/>
            <person name="Cheng J.F."/>
            <person name="Tapia R."/>
            <person name="Han C."/>
            <person name="Goodwin L."/>
            <person name="Pitluck S."/>
            <person name="Liolios K."/>
            <person name="Pagani I."/>
            <person name="Ivanova N."/>
            <person name="Huntemann M."/>
            <person name="Mavromatis K."/>
            <person name="Mikhailova N."/>
            <person name="Pati A."/>
            <person name="Chen A."/>
            <person name="Palaniappan K."/>
            <person name="Land M."/>
            <person name="Hauser L."/>
            <person name="Brambilla E.M."/>
            <person name="Rohde M."/>
            <person name="Mwirichia R."/>
            <person name="Sikorski J."/>
            <person name="Tindall B.J."/>
            <person name="Goker M."/>
            <person name="Bristow J."/>
            <person name="Eisen J.A."/>
            <person name="Markowitz V."/>
            <person name="Hugenholtz P."/>
            <person name="Klenk H.P."/>
            <person name="Kyrpides N.C."/>
        </authorList>
    </citation>
    <scope>NUCLEOTIDE SEQUENCE [LARGE SCALE GENOMIC DNA]</scope>
    <source>
        <strain evidence="4">DSM 16823 / RW262 / RW262</strain>
    </source>
</reference>
<evidence type="ECO:0000256" key="1">
    <source>
        <dbReference type="SAM" id="SignalP"/>
    </source>
</evidence>
<dbReference type="InterPro" id="IPR035986">
    <property type="entry name" value="PKD_dom_sf"/>
</dbReference>
<feature type="domain" description="PKD" evidence="2">
    <location>
        <begin position="29"/>
        <end position="93"/>
    </location>
</feature>
<evidence type="ECO:0000313" key="4">
    <source>
        <dbReference type="Proteomes" id="UP000007463"/>
    </source>
</evidence>
<dbReference type="InterPro" id="IPR022409">
    <property type="entry name" value="PKD/Chitinase_dom"/>
</dbReference>
<dbReference type="PROSITE" id="PS50093">
    <property type="entry name" value="PKD"/>
    <property type="match status" value="1"/>
</dbReference>
<dbReference type="KEGG" id="fte:Fluta_3743"/>
<keyword evidence="4" id="KW-1185">Reference proteome</keyword>
<keyword evidence="1" id="KW-0732">Signal</keyword>
<feature type="chain" id="PRO_5003283411" evidence="1">
    <location>
        <begin position="20"/>
        <end position="111"/>
    </location>
</feature>
<dbReference type="InterPro" id="IPR013783">
    <property type="entry name" value="Ig-like_fold"/>
</dbReference>
<protein>
    <submittedName>
        <fullName evidence="3">PKD domain containing protein</fullName>
    </submittedName>
</protein>